<accession>A0ABR1U4I2</accession>
<dbReference type="Proteomes" id="UP001446871">
    <property type="component" value="Unassembled WGS sequence"/>
</dbReference>
<feature type="compositionally biased region" description="Polar residues" evidence="2">
    <location>
        <begin position="1087"/>
        <end position="1110"/>
    </location>
</feature>
<sequence length="1110" mass="121397">MDLITNSSGSSDGESDSGETTYANRSKWHTKGGGSNESTAPEDTGSSGRDNGEGPSRRSAAAGGSPDDDDGSDDDDDDDDDDHGETNYANRSKYSPTEDGGDDSPEPEETGGNVRDNGEGPSRQMAVAGGSPDDPDSSDDGGGGEVDYDGDDGDDESDDSGYASGGRRRKSRHHEDSDDEDTARDPSVMPDVIDDDSDDEAYYSDDGEDITLWPHERLIVKYKQKLDKIRAIKISTRRKIQGIQRRAKARVDDLKATIDEQEVVIEDRDATIDGLENRINGLGREIQGLRDRLNGVRPPPTPWDQLLGNKPYGLVYRVACQQLNMSQVITNVHPQLHLSTRKLTQAQMAAAYGLNGGGGGNGNGNGNDDRADSMSIDDERDGHHGDSDSESELFVQQDPSPPPAGQDERPRRPFPFNRLDRDIQERIFRYLFVKKDLVHCLSRLDPGNEPLVARPLQRFFWGGENRDCCVTLAHRPNSVLRLLLVCKRWLYLGVHAFYGLNTFAFSSLGELGRFMKGIGSRLERIVNVELFWHGAIMPRQVSMVNQRTLPLQFFCDTRRLKTLVIHLQELDERRTRRKYEIREEDDVNDGSGVPYPGSRLDLKDPFKVLMDSTRVQPNHRQYRNIRTMHGLDFVYQLRDMNYVRLREAQGNTARQKIRDWSIIDDINSVVTRSKDPDYAFKSELENLSPISGLSNFVPTEDDKQIVRRWYADNEPMGSVIGEDDDGDTISVISSEAHSTDDDDDGSDDDDPNSPSGNDDSGIDVGDDNDSSADVDMDTDNDSHDDSPSEAGSAQGDDDLDPEPAEDDDEAVEGINDDLEQMSINDDEDSESIDEDVGDDLENISTATDNSSDSDGDSPPHDTGTTGITSGYDTSVNAAGTGPSQISRPRANTVSSSSADAGDDAGDMGIANANEDENKKEEDDDGGSQSSGIFVSQRAGSCAESSLFVRSDRGSTVFKTESEEEKKRIIDLTSDDNAGPSRSRGHTSDALTSIKEESSSGGGGPSRPRARNARLAGANYNAPMNIDDDSDDNKPSQSSEHTLDVSDAQSTSSSWKYKPSPSPSGPAYLKRQSNSPSEDERNAKRQRANTPSESGRVSEVGSTPETPISID</sequence>
<dbReference type="EMBL" id="JAQQWM010000008">
    <property type="protein sequence ID" value="KAK8053803.1"/>
    <property type="molecule type" value="Genomic_DNA"/>
</dbReference>
<reference evidence="3 4" key="1">
    <citation type="submission" date="2023-01" db="EMBL/GenBank/DDBJ databases">
        <title>Analysis of 21 Apiospora genomes using comparative genomics revels a genus with tremendous synthesis potential of carbohydrate active enzymes and secondary metabolites.</title>
        <authorList>
            <person name="Sorensen T."/>
        </authorList>
    </citation>
    <scope>NUCLEOTIDE SEQUENCE [LARGE SCALE GENOMIC DNA]</scope>
    <source>
        <strain evidence="3 4">CBS 83171</strain>
    </source>
</reference>
<evidence type="ECO:0000313" key="4">
    <source>
        <dbReference type="Proteomes" id="UP001446871"/>
    </source>
</evidence>
<feature type="compositionally biased region" description="Acidic residues" evidence="2">
    <location>
        <begin position="740"/>
        <end position="751"/>
    </location>
</feature>
<organism evidence="3 4">
    <name type="scientific">Apiospora saccharicola</name>
    <dbReference type="NCBI Taxonomy" id="335842"/>
    <lineage>
        <taxon>Eukaryota</taxon>
        <taxon>Fungi</taxon>
        <taxon>Dikarya</taxon>
        <taxon>Ascomycota</taxon>
        <taxon>Pezizomycotina</taxon>
        <taxon>Sordariomycetes</taxon>
        <taxon>Xylariomycetidae</taxon>
        <taxon>Amphisphaeriales</taxon>
        <taxon>Apiosporaceae</taxon>
        <taxon>Apiospora</taxon>
    </lineage>
</organism>
<feature type="compositionally biased region" description="Gly residues" evidence="2">
    <location>
        <begin position="356"/>
        <end position="365"/>
    </location>
</feature>
<feature type="region of interest" description="Disordered" evidence="2">
    <location>
        <begin position="1"/>
        <end position="203"/>
    </location>
</feature>
<evidence type="ECO:0000256" key="2">
    <source>
        <dbReference type="SAM" id="MobiDB-lite"/>
    </source>
</evidence>
<evidence type="ECO:0000313" key="3">
    <source>
        <dbReference type="EMBL" id="KAK8053803.1"/>
    </source>
</evidence>
<feature type="compositionally biased region" description="Acidic residues" evidence="2">
    <location>
        <begin position="192"/>
        <end position="203"/>
    </location>
</feature>
<feature type="compositionally biased region" description="Acidic residues" evidence="2">
    <location>
        <begin position="146"/>
        <end position="159"/>
    </location>
</feature>
<evidence type="ECO:0000256" key="1">
    <source>
        <dbReference type="SAM" id="Coils"/>
    </source>
</evidence>
<feature type="compositionally biased region" description="Polar residues" evidence="2">
    <location>
        <begin position="36"/>
        <end position="49"/>
    </location>
</feature>
<feature type="compositionally biased region" description="Acidic residues" evidence="2">
    <location>
        <begin position="99"/>
        <end position="109"/>
    </location>
</feature>
<keyword evidence="4" id="KW-1185">Reference proteome</keyword>
<feature type="compositionally biased region" description="Low complexity" evidence="2">
    <location>
        <begin position="1049"/>
        <end position="1058"/>
    </location>
</feature>
<feature type="coiled-coil region" evidence="1">
    <location>
        <begin position="244"/>
        <end position="292"/>
    </location>
</feature>
<evidence type="ECO:0008006" key="5">
    <source>
        <dbReference type="Google" id="ProtNLM"/>
    </source>
</evidence>
<name>A0ABR1U4I2_9PEZI</name>
<comment type="caution">
    <text evidence="3">The sequence shown here is derived from an EMBL/GenBank/DDBJ whole genome shotgun (WGS) entry which is preliminary data.</text>
</comment>
<feature type="compositionally biased region" description="Basic and acidic residues" evidence="2">
    <location>
        <begin position="959"/>
        <end position="969"/>
    </location>
</feature>
<feature type="region of interest" description="Disordered" evidence="2">
    <location>
        <begin position="356"/>
        <end position="416"/>
    </location>
</feature>
<protein>
    <recommendedName>
        <fullName evidence="5">F-box domain-containing protein</fullName>
    </recommendedName>
</protein>
<feature type="region of interest" description="Disordered" evidence="2">
    <location>
        <begin position="735"/>
        <end position="1110"/>
    </location>
</feature>
<keyword evidence="1" id="KW-0175">Coiled coil</keyword>
<gene>
    <name evidence="3" type="ORF">PG996_013104</name>
</gene>
<feature type="compositionally biased region" description="Acidic residues" evidence="2">
    <location>
        <begin position="795"/>
        <end position="841"/>
    </location>
</feature>
<feature type="compositionally biased region" description="Acidic residues" evidence="2">
    <location>
        <begin position="760"/>
        <end position="779"/>
    </location>
</feature>
<proteinExistence type="predicted"/>
<feature type="compositionally biased region" description="Polar residues" evidence="2">
    <location>
        <begin position="863"/>
        <end position="893"/>
    </location>
</feature>
<feature type="compositionally biased region" description="Acidic residues" evidence="2">
    <location>
        <begin position="66"/>
        <end position="83"/>
    </location>
</feature>